<sequence length="481" mass="54181">MSARKATDLEKKVHKAALKASNKELSVEDVADIIPDAKTRTDALNFLLKVGLLRSLKNEKGKVSFRAITKEELTTTKDLTAEEGLVLNHIKASKNEGIWTKHLKAKTNLAQALIDKCLKTLTQKKLIKRVASVQHPTRKIYMLEGVDPSIALTGGPWYTDNELDVAFINTLSRACLKIVRDLSFPRHSTGDKQGALFPVGSQPDYPTAQKIRSALQRVHLTDTDLSEEHVESLLNVLILDGEIERIPVGISAPRHDDAESSEEEMERSNKKRKRKIESDSERPSKKKRKKAAVSSEDSDSESDSEDERRRKKRKRSRSKSKSKKVESDAEDEDDPPKRKSKKSRKRQLSDSDASDSEHERASKKTKKKKSRRSRSSDSSGSETESEDEERRQRQQKRKRKIDRSPSPDLLLGVNLDDSEGVFAYRAVRQEQLSLGWSQAPCSICPSFNFCKEGGPVNPTECVYYTDWLASANVQAVDEGEQ</sequence>
<dbReference type="Gene3D" id="1.10.10.10">
    <property type="entry name" value="Winged helix-like DNA-binding domain superfamily/Winged helix DNA-binding domain"/>
    <property type="match status" value="1"/>
</dbReference>
<dbReference type="Pfam" id="PF05158">
    <property type="entry name" value="RNA_pol_Rpc34"/>
    <property type="match status" value="2"/>
</dbReference>
<name>A0A550CU83_9AGAR</name>
<accession>A0A550CU83</accession>
<dbReference type="InterPro" id="IPR036388">
    <property type="entry name" value="WH-like_DNA-bd_sf"/>
</dbReference>
<dbReference type="InterPro" id="IPR007832">
    <property type="entry name" value="RNA_pol_Rpc34"/>
</dbReference>
<evidence type="ECO:0000256" key="2">
    <source>
        <dbReference type="ARBA" id="ARBA00011038"/>
    </source>
</evidence>
<evidence type="ECO:0000256" key="5">
    <source>
        <dbReference type="ARBA" id="ARBA00023242"/>
    </source>
</evidence>
<feature type="region of interest" description="Disordered" evidence="6">
    <location>
        <begin position="250"/>
        <end position="413"/>
    </location>
</feature>
<dbReference type="GO" id="GO:0006383">
    <property type="term" value="P:transcription by RNA polymerase III"/>
    <property type="evidence" value="ECO:0007669"/>
    <property type="project" value="InterPro"/>
</dbReference>
<dbReference type="EMBL" id="VDMD01000002">
    <property type="protein sequence ID" value="TRM68354.1"/>
    <property type="molecule type" value="Genomic_DNA"/>
</dbReference>
<dbReference type="SUPFAM" id="SSF46785">
    <property type="entry name" value="Winged helix' DNA-binding domain"/>
    <property type="match status" value="1"/>
</dbReference>
<feature type="compositionally biased region" description="Acidic residues" evidence="6">
    <location>
        <begin position="296"/>
        <end position="305"/>
    </location>
</feature>
<dbReference type="InterPro" id="IPR016049">
    <property type="entry name" value="RNA_pol_Rpc34-like"/>
</dbReference>
<feature type="compositionally biased region" description="Basic residues" evidence="6">
    <location>
        <begin position="309"/>
        <end position="322"/>
    </location>
</feature>
<dbReference type="PANTHER" id="PTHR12780">
    <property type="entry name" value="RNA POLYMERASE III DNA DIRECTED , 39KD SUBUNIT-RELATED"/>
    <property type="match status" value="1"/>
</dbReference>
<comment type="subcellular location">
    <subcellularLocation>
        <location evidence="1">Nucleus</location>
    </subcellularLocation>
</comment>
<dbReference type="OrthoDB" id="613763at2759"/>
<evidence type="ECO:0000313" key="7">
    <source>
        <dbReference type="EMBL" id="TRM68354.1"/>
    </source>
</evidence>
<reference evidence="7 8" key="1">
    <citation type="journal article" date="2019" name="New Phytol.">
        <title>Comparative genomics reveals unique wood-decay strategies and fruiting body development in the Schizophyllaceae.</title>
        <authorList>
            <person name="Almasi E."/>
            <person name="Sahu N."/>
            <person name="Krizsan K."/>
            <person name="Balint B."/>
            <person name="Kovacs G.M."/>
            <person name="Kiss B."/>
            <person name="Cseklye J."/>
            <person name="Drula E."/>
            <person name="Henrissat B."/>
            <person name="Nagy I."/>
            <person name="Chovatia M."/>
            <person name="Adam C."/>
            <person name="LaButti K."/>
            <person name="Lipzen A."/>
            <person name="Riley R."/>
            <person name="Grigoriev I.V."/>
            <person name="Nagy L.G."/>
        </authorList>
    </citation>
    <scope>NUCLEOTIDE SEQUENCE [LARGE SCALE GENOMIC DNA]</scope>
    <source>
        <strain evidence="7 8">NL-1724</strain>
    </source>
</reference>
<dbReference type="GO" id="GO:0005666">
    <property type="term" value="C:RNA polymerase III complex"/>
    <property type="evidence" value="ECO:0007669"/>
    <property type="project" value="InterPro"/>
</dbReference>
<protein>
    <submittedName>
        <fullName evidence="7">RNA polymerase Rpc34 subunit-domain-containing protein</fullName>
    </submittedName>
</protein>
<evidence type="ECO:0000256" key="1">
    <source>
        <dbReference type="ARBA" id="ARBA00004123"/>
    </source>
</evidence>
<dbReference type="InterPro" id="IPR036390">
    <property type="entry name" value="WH_DNA-bd_sf"/>
</dbReference>
<feature type="compositionally biased region" description="Basic residues" evidence="6">
    <location>
        <begin position="363"/>
        <end position="373"/>
    </location>
</feature>
<gene>
    <name evidence="7" type="ORF">BD626DRAFT_481463</name>
</gene>
<keyword evidence="3" id="KW-0240">DNA-directed RNA polymerase</keyword>
<comment type="similarity">
    <text evidence="2">Belongs to the eukaryotic RPC34/RPC39 RNA polymerase subunit family.</text>
</comment>
<organism evidence="7 8">
    <name type="scientific">Schizophyllum amplum</name>
    <dbReference type="NCBI Taxonomy" id="97359"/>
    <lineage>
        <taxon>Eukaryota</taxon>
        <taxon>Fungi</taxon>
        <taxon>Dikarya</taxon>
        <taxon>Basidiomycota</taxon>
        <taxon>Agaricomycotina</taxon>
        <taxon>Agaricomycetes</taxon>
        <taxon>Agaricomycetidae</taxon>
        <taxon>Agaricales</taxon>
        <taxon>Schizophyllaceae</taxon>
        <taxon>Schizophyllum</taxon>
    </lineage>
</organism>
<keyword evidence="8" id="KW-1185">Reference proteome</keyword>
<dbReference type="GO" id="GO:0005654">
    <property type="term" value="C:nucleoplasm"/>
    <property type="evidence" value="ECO:0007669"/>
    <property type="project" value="UniProtKB-ARBA"/>
</dbReference>
<dbReference type="FunFam" id="1.10.10.10:FF:000116">
    <property type="entry name" value="DNA-directed RNA polymerase III subunit RPC6"/>
    <property type="match status" value="1"/>
</dbReference>
<evidence type="ECO:0000256" key="6">
    <source>
        <dbReference type="SAM" id="MobiDB-lite"/>
    </source>
</evidence>
<evidence type="ECO:0000256" key="3">
    <source>
        <dbReference type="ARBA" id="ARBA00022478"/>
    </source>
</evidence>
<keyword evidence="4" id="KW-0804">Transcription</keyword>
<dbReference type="Proteomes" id="UP000320762">
    <property type="component" value="Unassembled WGS sequence"/>
</dbReference>
<dbReference type="GO" id="GO:0005737">
    <property type="term" value="C:cytoplasm"/>
    <property type="evidence" value="ECO:0007669"/>
    <property type="project" value="UniProtKB-ARBA"/>
</dbReference>
<evidence type="ECO:0000256" key="4">
    <source>
        <dbReference type="ARBA" id="ARBA00023163"/>
    </source>
</evidence>
<dbReference type="STRING" id="97359.A0A550CU83"/>
<dbReference type="AlphaFoldDB" id="A0A550CU83"/>
<comment type="caution">
    <text evidence="7">The sequence shown here is derived from an EMBL/GenBank/DDBJ whole genome shotgun (WGS) entry which is preliminary data.</text>
</comment>
<evidence type="ECO:0000313" key="8">
    <source>
        <dbReference type="Proteomes" id="UP000320762"/>
    </source>
</evidence>
<proteinExistence type="inferred from homology"/>
<keyword evidence="5" id="KW-0539">Nucleus</keyword>